<dbReference type="EMBL" id="WOSY01000008">
    <property type="protein sequence ID" value="NHN88956.1"/>
    <property type="molecule type" value="Genomic_DNA"/>
</dbReference>
<dbReference type="RefSeq" id="WP_173570267.1">
    <property type="nucleotide sequence ID" value="NZ_WOSY01000008.1"/>
</dbReference>
<keyword evidence="1" id="KW-0813">Transport</keyword>
<gene>
    <name evidence="7" type="ORF">GOB81_09965</name>
</gene>
<dbReference type="InterPro" id="IPR017937">
    <property type="entry name" value="Thioredoxin_CS"/>
</dbReference>
<dbReference type="SUPFAM" id="SSF52833">
    <property type="entry name" value="Thioredoxin-like"/>
    <property type="match status" value="1"/>
</dbReference>
<name>A0ABX0K2B3_9PROT</name>
<evidence type="ECO:0000256" key="3">
    <source>
        <dbReference type="ARBA" id="ARBA00023157"/>
    </source>
</evidence>
<evidence type="ECO:0000313" key="8">
    <source>
        <dbReference type="Proteomes" id="UP000631653"/>
    </source>
</evidence>
<evidence type="ECO:0000313" key="7">
    <source>
        <dbReference type="EMBL" id="NHN88956.1"/>
    </source>
</evidence>
<reference evidence="7 8" key="1">
    <citation type="journal article" date="2020" name="Int. J. Syst. Evol. Microbiol.">
        <title>Novel acetic acid bacteria from cider fermentations: Acetobacter conturbans sp. nov. and Acetobacter fallax sp. nov.</title>
        <authorList>
            <person name="Sombolestani A.S."/>
            <person name="Cleenwerck I."/>
            <person name="Cnockaert M."/>
            <person name="Borremans W."/>
            <person name="Wieme A.D."/>
            <person name="De Vuyst L."/>
            <person name="Vandamme P."/>
        </authorList>
    </citation>
    <scope>NUCLEOTIDE SEQUENCE [LARGE SCALE GENOMIC DNA]</scope>
    <source>
        <strain evidence="7 8">LMG 1627</strain>
    </source>
</reference>
<dbReference type="SUPFAM" id="SSF48452">
    <property type="entry name" value="TPR-like"/>
    <property type="match status" value="1"/>
</dbReference>
<evidence type="ECO:0000256" key="5">
    <source>
        <dbReference type="SAM" id="MobiDB-lite"/>
    </source>
</evidence>
<proteinExistence type="predicted"/>
<keyword evidence="2" id="KW-0249">Electron transport</keyword>
<organism evidence="7 8">
    <name type="scientific">Acetobacter conturbans</name>
    <dbReference type="NCBI Taxonomy" id="1737472"/>
    <lineage>
        <taxon>Bacteria</taxon>
        <taxon>Pseudomonadati</taxon>
        <taxon>Pseudomonadota</taxon>
        <taxon>Alphaproteobacteria</taxon>
        <taxon>Acetobacterales</taxon>
        <taxon>Acetobacteraceae</taxon>
        <taxon>Acetobacter</taxon>
    </lineage>
</organism>
<dbReference type="Pfam" id="PF14561">
    <property type="entry name" value="TPR_20"/>
    <property type="match status" value="1"/>
</dbReference>
<dbReference type="PROSITE" id="PS51352">
    <property type="entry name" value="THIOREDOXIN_2"/>
    <property type="match status" value="1"/>
</dbReference>
<feature type="region of interest" description="Disordered" evidence="5">
    <location>
        <begin position="8"/>
        <end position="31"/>
    </location>
</feature>
<keyword evidence="4" id="KW-0676">Redox-active center</keyword>
<keyword evidence="3" id="KW-1015">Disulfide bond</keyword>
<dbReference type="CDD" id="cd02956">
    <property type="entry name" value="ybbN"/>
    <property type="match status" value="1"/>
</dbReference>
<accession>A0ABX0K2B3</accession>
<dbReference type="InterPro" id="IPR013766">
    <property type="entry name" value="Thioredoxin_domain"/>
</dbReference>
<evidence type="ECO:0000256" key="1">
    <source>
        <dbReference type="ARBA" id="ARBA00022448"/>
    </source>
</evidence>
<dbReference type="InterPro" id="IPR011990">
    <property type="entry name" value="TPR-like_helical_dom_sf"/>
</dbReference>
<dbReference type="InterPro" id="IPR036249">
    <property type="entry name" value="Thioredoxin-like_sf"/>
</dbReference>
<dbReference type="Proteomes" id="UP000631653">
    <property type="component" value="Unassembled WGS sequence"/>
</dbReference>
<evidence type="ECO:0000256" key="4">
    <source>
        <dbReference type="ARBA" id="ARBA00023284"/>
    </source>
</evidence>
<sequence length="328" mass="35147">MDYIIGQNHSAPQGDHASAGTPGAVSPASGGGDIIMEGNEANFMQIVLDASKNVPVLVDFWADWCGPCKQLTPVIERVVTAAKGRIRLVKIDVEANKTLAAQLSRLGLPLQSIPMVAAFWKGQILDLFQGALPESQVKQFVETVLKAAGGGVLPSADLLTEAGVAMENGQQAHAAELYSAVLEDEPENPAAWGGLIRAMLALDDEEAALAALEDVPEAIKTHPEVEGARAALELKREGRRVAGEADELRARIKANPDDFDARLDLASALNVAGHREEAATELLTIIKADQNWKDGAARQLLFKFFEAWGHDDATTLTARRRLSSMLFS</sequence>
<dbReference type="Pfam" id="PF00085">
    <property type="entry name" value="Thioredoxin"/>
    <property type="match status" value="1"/>
</dbReference>
<comment type="caution">
    <text evidence="7">The sequence shown here is derived from an EMBL/GenBank/DDBJ whole genome shotgun (WGS) entry which is preliminary data.</text>
</comment>
<dbReference type="PANTHER" id="PTHR45663">
    <property type="entry name" value="GEO12009P1"/>
    <property type="match status" value="1"/>
</dbReference>
<dbReference type="Gene3D" id="3.40.30.10">
    <property type="entry name" value="Glutaredoxin"/>
    <property type="match status" value="1"/>
</dbReference>
<evidence type="ECO:0000259" key="6">
    <source>
        <dbReference type="PROSITE" id="PS51352"/>
    </source>
</evidence>
<dbReference type="Gene3D" id="1.25.40.10">
    <property type="entry name" value="Tetratricopeptide repeat domain"/>
    <property type="match status" value="2"/>
</dbReference>
<keyword evidence="8" id="KW-1185">Reference proteome</keyword>
<protein>
    <submittedName>
        <fullName evidence="7">Tetratricopeptide repeat protein</fullName>
    </submittedName>
</protein>
<evidence type="ECO:0000256" key="2">
    <source>
        <dbReference type="ARBA" id="ARBA00022982"/>
    </source>
</evidence>
<dbReference type="PROSITE" id="PS00194">
    <property type="entry name" value="THIOREDOXIN_1"/>
    <property type="match status" value="1"/>
</dbReference>
<feature type="domain" description="Thioredoxin" evidence="6">
    <location>
        <begin position="20"/>
        <end position="146"/>
    </location>
</feature>
<dbReference type="Pfam" id="PF14559">
    <property type="entry name" value="TPR_19"/>
    <property type="match status" value="1"/>
</dbReference>
<dbReference type="PANTHER" id="PTHR45663:SF11">
    <property type="entry name" value="GEO12009P1"/>
    <property type="match status" value="1"/>
</dbReference>